<keyword evidence="2" id="KW-1185">Reference proteome</keyword>
<proteinExistence type="predicted"/>
<organism evidence="1 2">
    <name type="scientific">Ficus carica</name>
    <name type="common">Common fig</name>
    <dbReference type="NCBI Taxonomy" id="3494"/>
    <lineage>
        <taxon>Eukaryota</taxon>
        <taxon>Viridiplantae</taxon>
        <taxon>Streptophyta</taxon>
        <taxon>Embryophyta</taxon>
        <taxon>Tracheophyta</taxon>
        <taxon>Spermatophyta</taxon>
        <taxon>Magnoliopsida</taxon>
        <taxon>eudicotyledons</taxon>
        <taxon>Gunneridae</taxon>
        <taxon>Pentapetalae</taxon>
        <taxon>rosids</taxon>
        <taxon>fabids</taxon>
        <taxon>Rosales</taxon>
        <taxon>Moraceae</taxon>
        <taxon>Ficeae</taxon>
        <taxon>Ficus</taxon>
    </lineage>
</organism>
<reference evidence="1" key="1">
    <citation type="submission" date="2023-07" db="EMBL/GenBank/DDBJ databases">
        <title>draft genome sequence of fig (Ficus carica).</title>
        <authorList>
            <person name="Takahashi T."/>
            <person name="Nishimura K."/>
        </authorList>
    </citation>
    <scope>NUCLEOTIDE SEQUENCE</scope>
</reference>
<sequence length="86" mass="9267">MTVRLWQCPGGEELVLSGQIWLRMGIGEVVDSAGDGNRDHADSEPLGFRTRSVLGFGASWAFAGDGEPLEFIVASVLWVADFRSIG</sequence>
<dbReference type="AlphaFoldDB" id="A0AA88DQQ9"/>
<protein>
    <submittedName>
        <fullName evidence="1">Uncharacterized protein</fullName>
    </submittedName>
</protein>
<evidence type="ECO:0000313" key="1">
    <source>
        <dbReference type="EMBL" id="GMN59773.1"/>
    </source>
</evidence>
<comment type="caution">
    <text evidence="1">The sequence shown here is derived from an EMBL/GenBank/DDBJ whole genome shotgun (WGS) entry which is preliminary data.</text>
</comment>
<dbReference type="EMBL" id="BTGU01000091">
    <property type="protein sequence ID" value="GMN59773.1"/>
    <property type="molecule type" value="Genomic_DNA"/>
</dbReference>
<dbReference type="Proteomes" id="UP001187192">
    <property type="component" value="Unassembled WGS sequence"/>
</dbReference>
<accession>A0AA88DQQ9</accession>
<evidence type="ECO:0000313" key="2">
    <source>
        <dbReference type="Proteomes" id="UP001187192"/>
    </source>
</evidence>
<name>A0AA88DQQ9_FICCA</name>
<gene>
    <name evidence="1" type="ORF">TIFTF001_028865</name>
</gene>